<proteinExistence type="predicted"/>
<evidence type="ECO:0000256" key="1">
    <source>
        <dbReference type="SAM" id="MobiDB-lite"/>
    </source>
</evidence>
<feature type="compositionally biased region" description="Basic and acidic residues" evidence="1">
    <location>
        <begin position="1"/>
        <end position="13"/>
    </location>
</feature>
<evidence type="ECO:0008006" key="4">
    <source>
        <dbReference type="Google" id="ProtNLM"/>
    </source>
</evidence>
<gene>
    <name evidence="2" type="ORF">BT63DRAFT_9897</name>
</gene>
<name>A0A6A6UQ76_9PEZI</name>
<sequence>MSEIHHEHKRSAVSDDDEEAQRFTKEVDISVTSTIKRTTLSAELQQAWSSRLGKGNTKNATKLDKSELSVKELEEQQEGEAYHILLSEGGRPSHPLQLYATVLQHRYEDKWGYVLPYWQQGDSAEWRVFMRQLGDWMQFRTFQQNIRNQDSPEAIESFKGYLEPGDKGPLPRQITNILGVYEEGFKAQDSQKPQHEVREESATEARNAKDEKTPEFGRLLWPYLASRSRETGGFLGSSSSSTTNRISFKYFLKDPKEQSEKLTFIEYLLYHSLRKPGVSEYGHSLLIRWIREQIILLQEAETTKLEEESIIREGEEADAPDNSGYFDGENEPFKDNWSEKDFFDDSTGYEIAKPTTPPRPQSAGKQANISTTLAASPTRAETLRPRLNKTSRPSKDDLSDPYAHKTIKEIKALLVARGLSLTGTSRWKKVQWLAKVKEDDAARASSPAISTGAEAAPYATRGLDIAARSEQNENDEDGERPAKRRKWMPDPAELDSSRL</sequence>
<keyword evidence="3" id="KW-1185">Reference proteome</keyword>
<reference evidence="2" key="1">
    <citation type="journal article" date="2020" name="Stud. Mycol.">
        <title>101 Dothideomycetes genomes: a test case for predicting lifestyles and emergence of pathogens.</title>
        <authorList>
            <person name="Haridas S."/>
            <person name="Albert R."/>
            <person name="Binder M."/>
            <person name="Bloem J."/>
            <person name="Labutti K."/>
            <person name="Salamov A."/>
            <person name="Andreopoulos B."/>
            <person name="Baker S."/>
            <person name="Barry K."/>
            <person name="Bills G."/>
            <person name="Bluhm B."/>
            <person name="Cannon C."/>
            <person name="Castanera R."/>
            <person name="Culley D."/>
            <person name="Daum C."/>
            <person name="Ezra D."/>
            <person name="Gonzalez J."/>
            <person name="Henrissat B."/>
            <person name="Kuo A."/>
            <person name="Liang C."/>
            <person name="Lipzen A."/>
            <person name="Lutzoni F."/>
            <person name="Magnuson J."/>
            <person name="Mondo S."/>
            <person name="Nolan M."/>
            <person name="Ohm R."/>
            <person name="Pangilinan J."/>
            <person name="Park H.-J."/>
            <person name="Ramirez L."/>
            <person name="Alfaro M."/>
            <person name="Sun H."/>
            <person name="Tritt A."/>
            <person name="Yoshinaga Y."/>
            <person name="Zwiers L.-H."/>
            <person name="Turgeon B."/>
            <person name="Goodwin S."/>
            <person name="Spatafora J."/>
            <person name="Crous P."/>
            <person name="Grigoriev I."/>
        </authorList>
    </citation>
    <scope>NUCLEOTIDE SEQUENCE</scope>
    <source>
        <strain evidence="2">CBS 115976</strain>
    </source>
</reference>
<feature type="region of interest" description="Disordered" evidence="1">
    <location>
        <begin position="1"/>
        <end position="21"/>
    </location>
</feature>
<organism evidence="2 3">
    <name type="scientific">Microthyrium microscopicum</name>
    <dbReference type="NCBI Taxonomy" id="703497"/>
    <lineage>
        <taxon>Eukaryota</taxon>
        <taxon>Fungi</taxon>
        <taxon>Dikarya</taxon>
        <taxon>Ascomycota</taxon>
        <taxon>Pezizomycotina</taxon>
        <taxon>Dothideomycetes</taxon>
        <taxon>Dothideomycetes incertae sedis</taxon>
        <taxon>Microthyriales</taxon>
        <taxon>Microthyriaceae</taxon>
        <taxon>Microthyrium</taxon>
    </lineage>
</organism>
<accession>A0A6A6UQ76</accession>
<protein>
    <recommendedName>
        <fullName evidence="4">SAP domain-containing protein</fullName>
    </recommendedName>
</protein>
<evidence type="ECO:0000313" key="3">
    <source>
        <dbReference type="Proteomes" id="UP000799302"/>
    </source>
</evidence>
<feature type="compositionally biased region" description="Basic and acidic residues" evidence="1">
    <location>
        <begin position="192"/>
        <end position="209"/>
    </location>
</feature>
<feature type="compositionally biased region" description="Polar residues" evidence="1">
    <location>
        <begin position="363"/>
        <end position="375"/>
    </location>
</feature>
<dbReference type="OrthoDB" id="3945206at2759"/>
<feature type="region of interest" description="Disordered" evidence="1">
    <location>
        <begin position="187"/>
        <end position="209"/>
    </location>
</feature>
<dbReference type="Proteomes" id="UP000799302">
    <property type="component" value="Unassembled WGS sequence"/>
</dbReference>
<feature type="region of interest" description="Disordered" evidence="1">
    <location>
        <begin position="314"/>
        <end position="333"/>
    </location>
</feature>
<feature type="region of interest" description="Disordered" evidence="1">
    <location>
        <begin position="348"/>
        <end position="402"/>
    </location>
</feature>
<dbReference type="EMBL" id="MU004230">
    <property type="protein sequence ID" value="KAF2674422.1"/>
    <property type="molecule type" value="Genomic_DNA"/>
</dbReference>
<feature type="compositionally biased region" description="Basic and acidic residues" evidence="1">
    <location>
        <begin position="393"/>
        <end position="402"/>
    </location>
</feature>
<evidence type="ECO:0000313" key="2">
    <source>
        <dbReference type="EMBL" id="KAF2674422.1"/>
    </source>
</evidence>
<feature type="region of interest" description="Disordered" evidence="1">
    <location>
        <begin position="461"/>
        <end position="499"/>
    </location>
</feature>
<dbReference type="AlphaFoldDB" id="A0A6A6UQ76"/>